<organism evidence="4 5">
    <name type="scientific">Massilia glaciei</name>
    <dbReference type="NCBI Taxonomy" id="1524097"/>
    <lineage>
        <taxon>Bacteria</taxon>
        <taxon>Pseudomonadati</taxon>
        <taxon>Pseudomonadota</taxon>
        <taxon>Betaproteobacteria</taxon>
        <taxon>Burkholderiales</taxon>
        <taxon>Oxalobacteraceae</taxon>
        <taxon>Telluria group</taxon>
        <taxon>Massilia</taxon>
    </lineage>
</organism>
<feature type="transmembrane region" description="Helical" evidence="2">
    <location>
        <begin position="7"/>
        <end position="28"/>
    </location>
</feature>
<dbReference type="Proteomes" id="UP000241421">
    <property type="component" value="Unassembled WGS sequence"/>
</dbReference>
<feature type="region of interest" description="Disordered" evidence="1">
    <location>
        <begin position="121"/>
        <end position="168"/>
    </location>
</feature>
<comment type="caution">
    <text evidence="4">The sequence shown here is derived from an EMBL/GenBank/DDBJ whole genome shotgun (WGS) entry which is preliminary data.</text>
</comment>
<proteinExistence type="predicted"/>
<dbReference type="AlphaFoldDB" id="A0A2U2HIQ5"/>
<keyword evidence="5" id="KW-1185">Reference proteome</keyword>
<dbReference type="OrthoDB" id="8753497at2"/>
<sequence length="451" mass="49326">MTPGAKKVFVAIVAAGAAALVALGWWWWHQIMEQRMVAHWTMSEAAAENPMLAATMFLRQQKIAVDIAPKLANLPLRSLRDGTIIIAESDGLVTQAQSGALLAWVAKGNTLVMRPRHFSKSDGVALQPDAGGRPDPKREAEKAEEAEEAAEEVGDRYDDAPAAADAKLVESDPIGKRYGVRIMDWSEAAPRCGGALEPLPAAVAAAGRKARTEMRLACMRAPGAGWPLELDTDGHVLVSLQGRAVKPLWADRAGEGVRVFAEGRGHVVLVPTNYFDNQELERYDHAEALLALVRLNPRAARVLIVQHVDVLPWYRALWNNFALAVLGAALLLALLLWVALRRFGPLLPAPRAERRSLVEHIDASAAWLWHAQGGRALLIDAVRDDALAALARRAPELQHLAPPDKLRMLAARSGLPQAELDKALYWLAGHTSQEFTLQIQTLQALRKHFDE</sequence>
<dbReference type="EMBL" id="PXWF02000242">
    <property type="protein sequence ID" value="PWF46675.1"/>
    <property type="molecule type" value="Genomic_DNA"/>
</dbReference>
<dbReference type="Pfam" id="PF14258">
    <property type="entry name" value="DUF4350"/>
    <property type="match status" value="1"/>
</dbReference>
<reference evidence="4 5" key="1">
    <citation type="submission" date="2018-04" db="EMBL/GenBank/DDBJ databases">
        <title>Massilia violaceinigra sp. nov., a novel purple-pigmented bacterium isolated from Tianshan glacier, Xinjiang, China.</title>
        <authorList>
            <person name="Wang H."/>
        </authorList>
    </citation>
    <scope>NUCLEOTIDE SEQUENCE [LARGE SCALE GENOMIC DNA]</scope>
    <source>
        <strain evidence="4 5">B448-2</strain>
    </source>
</reference>
<gene>
    <name evidence="4" type="ORF">C7C56_015650</name>
</gene>
<protein>
    <submittedName>
        <fullName evidence="4">DUF4350 domain-containing protein</fullName>
    </submittedName>
</protein>
<name>A0A2U2HIQ5_9BURK</name>
<feature type="transmembrane region" description="Helical" evidence="2">
    <location>
        <begin position="321"/>
        <end position="340"/>
    </location>
</feature>
<keyword evidence="2" id="KW-0472">Membrane</keyword>
<evidence type="ECO:0000259" key="3">
    <source>
        <dbReference type="Pfam" id="PF14258"/>
    </source>
</evidence>
<keyword evidence="2" id="KW-0812">Transmembrane</keyword>
<evidence type="ECO:0000256" key="2">
    <source>
        <dbReference type="SAM" id="Phobius"/>
    </source>
</evidence>
<dbReference type="InterPro" id="IPR025646">
    <property type="entry name" value="DUF4350"/>
</dbReference>
<evidence type="ECO:0000256" key="1">
    <source>
        <dbReference type="SAM" id="MobiDB-lite"/>
    </source>
</evidence>
<evidence type="ECO:0000313" key="4">
    <source>
        <dbReference type="EMBL" id="PWF46675.1"/>
    </source>
</evidence>
<accession>A0A2U2HIQ5</accession>
<dbReference type="RefSeq" id="WP_106758309.1">
    <property type="nucleotide sequence ID" value="NZ_PXWF02000242.1"/>
</dbReference>
<feature type="domain" description="DUF4350" evidence="3">
    <location>
        <begin position="45"/>
        <end position="293"/>
    </location>
</feature>
<keyword evidence="2" id="KW-1133">Transmembrane helix</keyword>
<feature type="compositionally biased region" description="Basic and acidic residues" evidence="1">
    <location>
        <begin position="132"/>
        <end position="143"/>
    </location>
</feature>
<evidence type="ECO:0000313" key="5">
    <source>
        <dbReference type="Proteomes" id="UP000241421"/>
    </source>
</evidence>